<sequence length="558" mass="60663">MQASARAEDDAKMKDLEANVFYVAVWTKDASAHPERFRLVVDRHGKFIVENSPAIAAFSQKGFLSLLDSPSPPRWVNYHIRAPISVKSTSRILLKVPDITDCFELELELAQLLAGPTPTSTSLRAHSINSQPVNPTVDPENSVVIDVPASPESVAKPKQGKRFPFRYTCDMKDGLAALAAVKGKARATVFAKHFPNLKSQSSFNGIARQLDKLMFQHRYHSHLIMVGGDSSDASLGEIHTTGGGLIALAHCLNLTNDNLKGIAKVLAYASEIDSSNVANGAFKIINGRLEFDERARSAEASIAIVHQIKTETSVGKRTGTDYSGMSGCERAAQSVMQADRESKKNLTVAIVREALSATSKEDLGGLDIFRAGNGFGWTVIFKRLAENNVIWLGYPMGDNVRLPRAFPAEHASRAMRQPEMEGVMVAIEARAVAGQGLRFEKREYTPGAYVIYSHDYSVPSPKGAPDSPAVIQHWRTSNGVQVPCVSGDGNMWRDIYDLSFGASSSSTSAPRIPIPLPMYGDDAKPSKANPSNSKYKTAEKGKQGNEDREDDSEEDGGI</sequence>
<dbReference type="AlphaFoldDB" id="A0A8H6YNS3"/>
<dbReference type="Proteomes" id="UP000620124">
    <property type="component" value="Unassembled WGS sequence"/>
</dbReference>
<evidence type="ECO:0000313" key="2">
    <source>
        <dbReference type="EMBL" id="KAF7364518.1"/>
    </source>
</evidence>
<protein>
    <submittedName>
        <fullName evidence="2">Uncharacterized protein</fullName>
    </submittedName>
</protein>
<comment type="caution">
    <text evidence="2">The sequence shown here is derived from an EMBL/GenBank/DDBJ whole genome shotgun (WGS) entry which is preliminary data.</text>
</comment>
<dbReference type="EMBL" id="JACAZI010000003">
    <property type="protein sequence ID" value="KAF7364518.1"/>
    <property type="molecule type" value="Genomic_DNA"/>
</dbReference>
<organism evidence="2 3">
    <name type="scientific">Mycena venus</name>
    <dbReference type="NCBI Taxonomy" id="2733690"/>
    <lineage>
        <taxon>Eukaryota</taxon>
        <taxon>Fungi</taxon>
        <taxon>Dikarya</taxon>
        <taxon>Basidiomycota</taxon>
        <taxon>Agaricomycotina</taxon>
        <taxon>Agaricomycetes</taxon>
        <taxon>Agaricomycetidae</taxon>
        <taxon>Agaricales</taxon>
        <taxon>Marasmiineae</taxon>
        <taxon>Mycenaceae</taxon>
        <taxon>Mycena</taxon>
    </lineage>
</organism>
<feature type="compositionally biased region" description="Basic and acidic residues" evidence="1">
    <location>
        <begin position="536"/>
        <end position="546"/>
    </location>
</feature>
<evidence type="ECO:0000256" key="1">
    <source>
        <dbReference type="SAM" id="MobiDB-lite"/>
    </source>
</evidence>
<gene>
    <name evidence="2" type="ORF">MVEN_00320700</name>
</gene>
<reference evidence="2" key="1">
    <citation type="submission" date="2020-05" db="EMBL/GenBank/DDBJ databases">
        <title>Mycena genomes resolve the evolution of fungal bioluminescence.</title>
        <authorList>
            <person name="Tsai I.J."/>
        </authorList>
    </citation>
    <scope>NUCLEOTIDE SEQUENCE</scope>
    <source>
        <strain evidence="2">CCC161011</strain>
    </source>
</reference>
<evidence type="ECO:0000313" key="3">
    <source>
        <dbReference type="Proteomes" id="UP000620124"/>
    </source>
</evidence>
<accession>A0A8H6YNS3</accession>
<feature type="region of interest" description="Disordered" evidence="1">
    <location>
        <begin position="502"/>
        <end position="558"/>
    </location>
</feature>
<feature type="compositionally biased region" description="Acidic residues" evidence="1">
    <location>
        <begin position="547"/>
        <end position="558"/>
    </location>
</feature>
<proteinExistence type="predicted"/>
<dbReference type="OrthoDB" id="3069865at2759"/>
<name>A0A8H6YNS3_9AGAR</name>
<keyword evidence="3" id="KW-1185">Reference proteome</keyword>